<comment type="caution">
    <text evidence="1">The sequence shown here is derived from an EMBL/GenBank/DDBJ whole genome shotgun (WGS) entry which is preliminary data.</text>
</comment>
<dbReference type="EMBL" id="JBHTAR010000011">
    <property type="protein sequence ID" value="MFC7199147.1"/>
    <property type="molecule type" value="Genomic_DNA"/>
</dbReference>
<proteinExistence type="predicted"/>
<evidence type="ECO:0000313" key="2">
    <source>
        <dbReference type="Proteomes" id="UP001596447"/>
    </source>
</evidence>
<gene>
    <name evidence="1" type="ORF">ACFQJ9_06910</name>
</gene>
<dbReference type="InterPro" id="IPR055967">
    <property type="entry name" value="DUF7545"/>
</dbReference>
<accession>A0ABD5Z1U5</accession>
<sequence>MSDAATERITFTIEGPDGEEEIEIPEGLVHLLSEEEDESKAEVVGDIATMAFASRAHMIAHHGEGEPSPEVSDIEDAMLDAFEDRFGMSYGEATGHQH</sequence>
<dbReference type="Proteomes" id="UP001596447">
    <property type="component" value="Unassembled WGS sequence"/>
</dbReference>
<dbReference type="AlphaFoldDB" id="A0ABD5Z1U5"/>
<name>A0ABD5Z1U5_9EURY</name>
<reference evidence="1 2" key="1">
    <citation type="journal article" date="2019" name="Int. J. Syst. Evol. Microbiol.">
        <title>The Global Catalogue of Microorganisms (GCM) 10K type strain sequencing project: providing services to taxonomists for standard genome sequencing and annotation.</title>
        <authorList>
            <consortium name="The Broad Institute Genomics Platform"/>
            <consortium name="The Broad Institute Genome Sequencing Center for Infectious Disease"/>
            <person name="Wu L."/>
            <person name="Ma J."/>
        </authorList>
    </citation>
    <scope>NUCLEOTIDE SEQUENCE [LARGE SCALE GENOMIC DNA]</scope>
    <source>
        <strain evidence="1 2">XZGYJ-43</strain>
    </source>
</reference>
<keyword evidence="2" id="KW-1185">Reference proteome</keyword>
<protein>
    <submittedName>
        <fullName evidence="1">Uncharacterized protein</fullName>
    </submittedName>
</protein>
<dbReference type="RefSeq" id="WP_279529091.1">
    <property type="nucleotide sequence ID" value="NZ_CP122312.1"/>
</dbReference>
<evidence type="ECO:0000313" key="1">
    <source>
        <dbReference type="EMBL" id="MFC7199147.1"/>
    </source>
</evidence>
<organism evidence="1 2">
    <name type="scientific">Halospeciosus flavus</name>
    <dbReference type="NCBI Taxonomy" id="3032283"/>
    <lineage>
        <taxon>Archaea</taxon>
        <taxon>Methanobacteriati</taxon>
        <taxon>Methanobacteriota</taxon>
        <taxon>Stenosarchaea group</taxon>
        <taxon>Halobacteria</taxon>
        <taxon>Halobacteriales</taxon>
        <taxon>Halobacteriaceae</taxon>
        <taxon>Halospeciosus</taxon>
    </lineage>
</organism>
<dbReference type="Pfam" id="PF24411">
    <property type="entry name" value="DUF7545"/>
    <property type="match status" value="1"/>
</dbReference>